<evidence type="ECO:0000313" key="3">
    <source>
        <dbReference type="Proteomes" id="UP000253209"/>
    </source>
</evidence>
<keyword evidence="3" id="KW-1185">Reference proteome</keyword>
<dbReference type="Proteomes" id="UP000253209">
    <property type="component" value="Unassembled WGS sequence"/>
</dbReference>
<evidence type="ECO:0000259" key="1">
    <source>
        <dbReference type="Pfam" id="PF02541"/>
    </source>
</evidence>
<reference evidence="2 3" key="1">
    <citation type="submission" date="2018-05" db="EMBL/GenBank/DDBJ databases">
        <title>Mucilaginibacter hurinus sp. nov., isolated from briquette warehouse soil.</title>
        <authorList>
            <person name="Choi L."/>
        </authorList>
    </citation>
    <scope>NUCLEOTIDE SEQUENCE [LARGE SCALE GENOMIC DNA]</scope>
    <source>
        <strain evidence="2 3">ZR32</strain>
    </source>
</reference>
<dbReference type="InterPro" id="IPR050273">
    <property type="entry name" value="GppA/Ppx_hydrolase"/>
</dbReference>
<feature type="domain" description="Ppx/GppA phosphatase N-terminal" evidence="1">
    <location>
        <begin position="30"/>
        <end position="315"/>
    </location>
</feature>
<dbReference type="EMBL" id="QGDC01000002">
    <property type="protein sequence ID" value="RCH56162.1"/>
    <property type="molecule type" value="Genomic_DNA"/>
</dbReference>
<accession>A0A367GRT4</accession>
<comment type="caution">
    <text evidence="2">The sequence shown here is derived from an EMBL/GenBank/DDBJ whole genome shotgun (WGS) entry which is preliminary data.</text>
</comment>
<dbReference type="PANTHER" id="PTHR30005:SF0">
    <property type="entry name" value="RETROGRADE REGULATION PROTEIN 2"/>
    <property type="match status" value="1"/>
</dbReference>
<dbReference type="SUPFAM" id="SSF53067">
    <property type="entry name" value="Actin-like ATPase domain"/>
    <property type="match status" value="2"/>
</dbReference>
<dbReference type="OrthoDB" id="9814545at2"/>
<dbReference type="InterPro" id="IPR003695">
    <property type="entry name" value="Ppx_GppA_N"/>
</dbReference>
<dbReference type="Pfam" id="PF02541">
    <property type="entry name" value="Ppx-GppA"/>
    <property type="match status" value="1"/>
</dbReference>
<sequence length="317" mass="34811">MTNIITPPHKRVAVMDLGTNTFHLLIAEGGQASYKSLVHQHIGVKLGEGGINKGLIQPDAYKRGMDTMHDFHRQIVAQDVTAVRAIATSAMRNAGNGKDFIRDVEQSTGIKIEVINGDSEAEFIYKGIKAAGCLTLSNSLILDIGGGSVEFIVGNIDSIFYKHSFEIGAARLMDKFHQTDPIPADAVNELNKHLETHLTELFNSISDLRIEQLIGSSGTFETLAEVIELDKGHPFDIEKTQKYNFNYDDLVAVTDRLVNSTHAQRAGHEGIIPIRVDMIVVASLITRFVMDKLGIKNVVMSTSSLKEGVLADMLNQR</sequence>
<proteinExistence type="predicted"/>
<dbReference type="PANTHER" id="PTHR30005">
    <property type="entry name" value="EXOPOLYPHOSPHATASE"/>
    <property type="match status" value="1"/>
</dbReference>
<dbReference type="CDD" id="cd24055">
    <property type="entry name" value="ASKHA_NBD_ChPPX-like"/>
    <property type="match status" value="1"/>
</dbReference>
<evidence type="ECO:0000313" key="2">
    <source>
        <dbReference type="EMBL" id="RCH56162.1"/>
    </source>
</evidence>
<dbReference type="AlphaFoldDB" id="A0A367GRT4"/>
<dbReference type="Gene3D" id="3.30.420.40">
    <property type="match status" value="1"/>
</dbReference>
<protein>
    <submittedName>
        <fullName evidence="2">Exopolyphosphatase</fullName>
    </submittedName>
</protein>
<dbReference type="GO" id="GO:0016462">
    <property type="term" value="F:pyrophosphatase activity"/>
    <property type="evidence" value="ECO:0007669"/>
    <property type="project" value="TreeGrafter"/>
</dbReference>
<dbReference type="RefSeq" id="WP_114004199.1">
    <property type="nucleotide sequence ID" value="NZ_QGDC01000002.1"/>
</dbReference>
<gene>
    <name evidence="2" type="ORF">DJ568_05325</name>
</gene>
<dbReference type="Gene3D" id="3.30.420.150">
    <property type="entry name" value="Exopolyphosphatase. Domain 2"/>
    <property type="match status" value="1"/>
</dbReference>
<organism evidence="2 3">
    <name type="scientific">Mucilaginibacter hurinus</name>
    <dbReference type="NCBI Taxonomy" id="2201324"/>
    <lineage>
        <taxon>Bacteria</taxon>
        <taxon>Pseudomonadati</taxon>
        <taxon>Bacteroidota</taxon>
        <taxon>Sphingobacteriia</taxon>
        <taxon>Sphingobacteriales</taxon>
        <taxon>Sphingobacteriaceae</taxon>
        <taxon>Mucilaginibacter</taxon>
    </lineage>
</organism>
<dbReference type="InterPro" id="IPR043129">
    <property type="entry name" value="ATPase_NBD"/>
</dbReference>
<name>A0A367GRT4_9SPHI</name>